<gene>
    <name evidence="2" type="ORF">SHERM_22786</name>
</gene>
<evidence type="ECO:0000313" key="2">
    <source>
        <dbReference type="EMBL" id="CAA0827091.1"/>
    </source>
</evidence>
<dbReference type="Proteomes" id="UP001153555">
    <property type="component" value="Unassembled WGS sequence"/>
</dbReference>
<feature type="non-terminal residue" evidence="2">
    <location>
        <position position="95"/>
    </location>
</feature>
<dbReference type="OrthoDB" id="762072at2759"/>
<proteinExistence type="predicted"/>
<dbReference type="PANTHER" id="PTHR46445:SF3">
    <property type="entry name" value="RNA POLYMERASE II DEGRADATION FACTOR-LIKE PROTEIN (DUF1296)-RELATED"/>
    <property type="match status" value="1"/>
</dbReference>
<protein>
    <submittedName>
        <fullName evidence="2">Uncharacterized protein</fullName>
    </submittedName>
</protein>
<comment type="caution">
    <text evidence="2">The sequence shown here is derived from an EMBL/GenBank/DDBJ whole genome shotgun (WGS) entry which is preliminary data.</text>
</comment>
<dbReference type="PANTHER" id="PTHR46445">
    <property type="entry name" value="RNA POLYMERASE II DEGRADATION FACTOR-LIKE PROTEIN (DUF1296)"/>
    <property type="match status" value="1"/>
</dbReference>
<name>A0A9N7RDK2_STRHE</name>
<evidence type="ECO:0000313" key="3">
    <source>
        <dbReference type="Proteomes" id="UP001153555"/>
    </source>
</evidence>
<evidence type="ECO:0000256" key="1">
    <source>
        <dbReference type="SAM" id="MobiDB-lite"/>
    </source>
</evidence>
<keyword evidence="3" id="KW-1185">Reference proteome</keyword>
<sequence>EEVGVSVTSVTRNLQQLSVNKDDRGFPSEANAPSVVIPEHLQIQAADCSHLSFGSFGSAMDPAHPSRTETSVLEKSNLEEAQNETEESTGGQPET</sequence>
<organism evidence="2 3">
    <name type="scientific">Striga hermonthica</name>
    <name type="common">Purple witchweed</name>
    <name type="synonym">Buchnera hermonthica</name>
    <dbReference type="NCBI Taxonomy" id="68872"/>
    <lineage>
        <taxon>Eukaryota</taxon>
        <taxon>Viridiplantae</taxon>
        <taxon>Streptophyta</taxon>
        <taxon>Embryophyta</taxon>
        <taxon>Tracheophyta</taxon>
        <taxon>Spermatophyta</taxon>
        <taxon>Magnoliopsida</taxon>
        <taxon>eudicotyledons</taxon>
        <taxon>Gunneridae</taxon>
        <taxon>Pentapetalae</taxon>
        <taxon>asterids</taxon>
        <taxon>lamiids</taxon>
        <taxon>Lamiales</taxon>
        <taxon>Orobanchaceae</taxon>
        <taxon>Buchnereae</taxon>
        <taxon>Striga</taxon>
    </lineage>
</organism>
<accession>A0A9N7RDK2</accession>
<dbReference type="EMBL" id="CACSLK010027747">
    <property type="protein sequence ID" value="CAA0827091.1"/>
    <property type="molecule type" value="Genomic_DNA"/>
</dbReference>
<reference evidence="2" key="1">
    <citation type="submission" date="2019-12" db="EMBL/GenBank/DDBJ databases">
        <authorList>
            <person name="Scholes J."/>
        </authorList>
    </citation>
    <scope>NUCLEOTIDE SEQUENCE</scope>
</reference>
<feature type="region of interest" description="Disordered" evidence="1">
    <location>
        <begin position="53"/>
        <end position="95"/>
    </location>
</feature>
<dbReference type="AlphaFoldDB" id="A0A9N7RDK2"/>
<feature type="non-terminal residue" evidence="2">
    <location>
        <position position="1"/>
    </location>
</feature>